<keyword evidence="1" id="KW-0378">Hydrolase</keyword>
<dbReference type="InterPro" id="IPR044668">
    <property type="entry name" value="PuuD-like"/>
</dbReference>
<dbReference type="EMBL" id="PPDB01000007">
    <property type="protein sequence ID" value="PQL19326.1"/>
    <property type="molecule type" value="Genomic_DNA"/>
</dbReference>
<dbReference type="Pfam" id="PF07722">
    <property type="entry name" value="Peptidase_C26"/>
    <property type="match status" value="1"/>
</dbReference>
<accession>A0A2S7Z7R9</accession>
<comment type="caution">
    <text evidence="1">The sequence shown here is derived from an EMBL/GenBank/DDBJ whole genome shotgun (WGS) entry which is preliminary data.</text>
</comment>
<dbReference type="PANTHER" id="PTHR43235">
    <property type="entry name" value="GLUTAMINE AMIDOTRANSFERASE PB2B2.05-RELATED"/>
    <property type="match status" value="1"/>
</dbReference>
<evidence type="ECO:0000313" key="1">
    <source>
        <dbReference type="EMBL" id="PQL19326.1"/>
    </source>
</evidence>
<dbReference type="FunFam" id="3.40.50.880:FF:000030">
    <property type="entry name" value="Gamma-glutamyl-gamma-aminobutyrate hydrolase PuuD"/>
    <property type="match status" value="1"/>
</dbReference>
<reference evidence="1 2" key="1">
    <citation type="submission" date="2018-01" db="EMBL/GenBank/DDBJ databases">
        <title>Draft genome sequences of clinical isolates and type strains of oral Veillonella including Veillonella infantum sp., nov.</title>
        <authorList>
            <person name="Mashima I."/>
            <person name="Liao Y.-C."/>
            <person name="Sabharwal A."/>
            <person name="Haase E.M."/>
            <person name="Nakazawa F."/>
            <person name="Scannapieco F.A."/>
        </authorList>
    </citation>
    <scope>NUCLEOTIDE SEQUENCE [LARGE SCALE GENOMIC DNA]</scope>
    <source>
        <strain evidence="1 2">JCM 15641</strain>
    </source>
</reference>
<dbReference type="GO" id="GO:0033969">
    <property type="term" value="F:gamma-glutamyl-gamma-aminobutyrate hydrolase activity"/>
    <property type="evidence" value="ECO:0007669"/>
    <property type="project" value="TreeGrafter"/>
</dbReference>
<dbReference type="RefSeq" id="WP_054673687.1">
    <property type="nucleotide sequence ID" value="NZ_PPDB01000007.1"/>
</dbReference>
<sequence>MRKPLIGISGNTMRDNSGPYVDLIRSYVNEDYIRSVEEAGGIPIIIPFTEDLNVAKETVSLIDGLLLTGGHDVYPLHYGEEPLQKIGDVFPARDQFDFALLSAAEERNIPVFAICRGCQIMNVHRGGTLYQDVSYDQNCTIKHSQGQTPSLPTHTVTLEPHSKLADIIGTTTWITNSHHHQTVKDVGHDLTVIGRAKDGTVEAITDMNRPWFMAVQFHPEMMHVKDSHAKAVFASFVNAAKEIK</sequence>
<dbReference type="Proteomes" id="UP000237916">
    <property type="component" value="Unassembled WGS sequence"/>
</dbReference>
<dbReference type="InterPro" id="IPR029062">
    <property type="entry name" value="Class_I_gatase-like"/>
</dbReference>
<evidence type="ECO:0000313" key="2">
    <source>
        <dbReference type="Proteomes" id="UP000237916"/>
    </source>
</evidence>
<name>A0A2S7Z7R9_9FIRM</name>
<dbReference type="PANTHER" id="PTHR43235:SF1">
    <property type="entry name" value="GLUTAMINE AMIDOTRANSFERASE PB2B2.05-RELATED"/>
    <property type="match status" value="1"/>
</dbReference>
<gene>
    <name evidence="1" type="ORF">VEHSUH05_08145</name>
</gene>
<dbReference type="PROSITE" id="PS51273">
    <property type="entry name" value="GATASE_TYPE_1"/>
    <property type="match status" value="1"/>
</dbReference>
<dbReference type="GO" id="GO:0006598">
    <property type="term" value="P:polyamine catabolic process"/>
    <property type="evidence" value="ECO:0007669"/>
    <property type="project" value="TreeGrafter"/>
</dbReference>
<organism evidence="1 2">
    <name type="scientific">Veillonella denticariosi JCM 15641</name>
    <dbReference type="NCBI Taxonomy" id="1298594"/>
    <lineage>
        <taxon>Bacteria</taxon>
        <taxon>Bacillati</taxon>
        <taxon>Bacillota</taxon>
        <taxon>Negativicutes</taxon>
        <taxon>Veillonellales</taxon>
        <taxon>Veillonellaceae</taxon>
        <taxon>Veillonella</taxon>
    </lineage>
</organism>
<protein>
    <submittedName>
        <fullName evidence="1">Gamma-glutamyl-gamma-aminobutyrate hydrolase</fullName>
    </submittedName>
</protein>
<dbReference type="Gene3D" id="3.40.50.880">
    <property type="match status" value="1"/>
</dbReference>
<dbReference type="InterPro" id="IPR011697">
    <property type="entry name" value="Peptidase_C26"/>
</dbReference>
<dbReference type="GO" id="GO:0005829">
    <property type="term" value="C:cytosol"/>
    <property type="evidence" value="ECO:0007669"/>
    <property type="project" value="TreeGrafter"/>
</dbReference>
<dbReference type="AlphaFoldDB" id="A0A2S7Z7R9"/>
<dbReference type="STRING" id="1298594.GCA_001312465_00773"/>
<proteinExistence type="predicted"/>
<dbReference type="OrthoDB" id="9813383at2"/>
<dbReference type="SUPFAM" id="SSF52317">
    <property type="entry name" value="Class I glutamine amidotransferase-like"/>
    <property type="match status" value="1"/>
</dbReference>
<keyword evidence="2" id="KW-1185">Reference proteome</keyword>
<dbReference type="CDD" id="cd01745">
    <property type="entry name" value="GATase1_2"/>
    <property type="match status" value="1"/>
</dbReference>